<proteinExistence type="inferred from homology"/>
<reference evidence="8 9" key="1">
    <citation type="submission" date="2016-03" db="EMBL/GenBank/DDBJ databases">
        <authorList>
            <person name="Heylen K."/>
            <person name="De Vos P."/>
            <person name="Vekeman B."/>
        </authorList>
    </citation>
    <scope>NUCLEOTIDE SEQUENCE [LARGE SCALE GENOMIC DNA]</scope>
    <source>
        <strain evidence="8 9">R-49807</strain>
    </source>
</reference>
<protein>
    <submittedName>
        <fullName evidence="8">Twitching motility protein PilT</fullName>
    </submittedName>
</protein>
<dbReference type="PANTHER" id="PTHR33653:SF1">
    <property type="entry name" value="RIBONUCLEASE VAPC2"/>
    <property type="match status" value="1"/>
</dbReference>
<dbReference type="InterPro" id="IPR002716">
    <property type="entry name" value="PIN_dom"/>
</dbReference>
<evidence type="ECO:0000256" key="1">
    <source>
        <dbReference type="ARBA" id="ARBA00001946"/>
    </source>
</evidence>
<keyword evidence="2" id="KW-1277">Toxin-antitoxin system</keyword>
<dbReference type="GO" id="GO:0016787">
    <property type="term" value="F:hydrolase activity"/>
    <property type="evidence" value="ECO:0007669"/>
    <property type="project" value="UniProtKB-KW"/>
</dbReference>
<dbReference type="CDD" id="cd18745">
    <property type="entry name" value="PIN_VapC4-5_FitB-like"/>
    <property type="match status" value="1"/>
</dbReference>
<dbReference type="PANTHER" id="PTHR33653">
    <property type="entry name" value="RIBONUCLEASE VAPC2"/>
    <property type="match status" value="1"/>
</dbReference>
<dbReference type="Gene3D" id="3.40.50.1010">
    <property type="entry name" value="5'-nuclease"/>
    <property type="match status" value="1"/>
</dbReference>
<gene>
    <name evidence="8" type="ORF">A1356_03680</name>
</gene>
<dbReference type="KEGG" id="mko:MKLM6_1160"/>
<evidence type="ECO:0000313" key="8">
    <source>
        <dbReference type="EMBL" id="OAI29886.1"/>
    </source>
</evidence>
<accession>A0A291IGZ3</accession>
<dbReference type="AlphaFoldDB" id="A0A291IGZ3"/>
<evidence type="ECO:0000256" key="7">
    <source>
        <dbReference type="ARBA" id="ARBA00038093"/>
    </source>
</evidence>
<dbReference type="RefSeq" id="WP_064024475.1">
    <property type="nucleotide sequence ID" value="NZ_CP023669.1"/>
</dbReference>
<comment type="cofactor">
    <cofactor evidence="1">
        <name>Mg(2+)</name>
        <dbReference type="ChEBI" id="CHEBI:18420"/>
    </cofactor>
</comment>
<keyword evidence="6" id="KW-0460">Magnesium</keyword>
<dbReference type="EMBL" id="LUUL01000023">
    <property type="protein sequence ID" value="OAI29886.1"/>
    <property type="molecule type" value="Genomic_DNA"/>
</dbReference>
<dbReference type="InterPro" id="IPR050556">
    <property type="entry name" value="Type_II_TA_system_RNase"/>
</dbReference>
<dbReference type="Pfam" id="PF01850">
    <property type="entry name" value="PIN"/>
    <property type="match status" value="1"/>
</dbReference>
<evidence type="ECO:0000256" key="6">
    <source>
        <dbReference type="ARBA" id="ARBA00022842"/>
    </source>
</evidence>
<dbReference type="InterPro" id="IPR029060">
    <property type="entry name" value="PIN-like_dom_sf"/>
</dbReference>
<evidence type="ECO:0000256" key="4">
    <source>
        <dbReference type="ARBA" id="ARBA00022723"/>
    </source>
</evidence>
<evidence type="ECO:0000256" key="5">
    <source>
        <dbReference type="ARBA" id="ARBA00022801"/>
    </source>
</evidence>
<organism evidence="8 9">
    <name type="scientific">Methylomonas koyamae</name>
    <dbReference type="NCBI Taxonomy" id="702114"/>
    <lineage>
        <taxon>Bacteria</taxon>
        <taxon>Pseudomonadati</taxon>
        <taxon>Pseudomonadota</taxon>
        <taxon>Gammaproteobacteria</taxon>
        <taxon>Methylococcales</taxon>
        <taxon>Methylococcaceae</taxon>
        <taxon>Methylomonas</taxon>
    </lineage>
</organism>
<evidence type="ECO:0000313" key="9">
    <source>
        <dbReference type="Proteomes" id="UP000077734"/>
    </source>
</evidence>
<keyword evidence="9" id="KW-1185">Reference proteome</keyword>
<comment type="caution">
    <text evidence="8">The sequence shown here is derived from an EMBL/GenBank/DDBJ whole genome shotgun (WGS) entry which is preliminary data.</text>
</comment>
<keyword evidence="4" id="KW-0479">Metal-binding</keyword>
<sequence length="133" mass="14907">MKYLLDSNACIVFLNKRSEKLKLRLEQCQPQQIVLCSVVKAELLYGAMKSQNPVASMAKVENFCSHFQSLPFDDIAAELYGKIRSELSLLGTPIGANDFMIAAIALANDVTLISHNTREFSRVSNLLLQDWEL</sequence>
<dbReference type="Proteomes" id="UP000077734">
    <property type="component" value="Unassembled WGS sequence"/>
</dbReference>
<name>A0A291IGZ3_9GAMM</name>
<dbReference type="GO" id="GO:0004518">
    <property type="term" value="F:nuclease activity"/>
    <property type="evidence" value="ECO:0007669"/>
    <property type="project" value="UniProtKB-KW"/>
</dbReference>
<dbReference type="SUPFAM" id="SSF88723">
    <property type="entry name" value="PIN domain-like"/>
    <property type="match status" value="1"/>
</dbReference>
<dbReference type="GO" id="GO:0046872">
    <property type="term" value="F:metal ion binding"/>
    <property type="evidence" value="ECO:0007669"/>
    <property type="project" value="UniProtKB-KW"/>
</dbReference>
<keyword evidence="3" id="KW-0540">Nuclease</keyword>
<keyword evidence="5" id="KW-0378">Hydrolase</keyword>
<evidence type="ECO:0000256" key="3">
    <source>
        <dbReference type="ARBA" id="ARBA00022722"/>
    </source>
</evidence>
<comment type="similarity">
    <text evidence="7">Belongs to the PINc/VapC protein family.</text>
</comment>
<evidence type="ECO:0000256" key="2">
    <source>
        <dbReference type="ARBA" id="ARBA00022649"/>
    </source>
</evidence>